<evidence type="ECO:0000313" key="10">
    <source>
        <dbReference type="EMBL" id="TWF73272.1"/>
    </source>
</evidence>
<dbReference type="PANTHER" id="PTHR36108:SF13">
    <property type="entry name" value="COLOSSIN-B-RELATED"/>
    <property type="match status" value="1"/>
</dbReference>
<protein>
    <submittedName>
        <fullName evidence="10">LPXTG-motif cell wall-anchored protein</fullName>
    </submittedName>
</protein>
<keyword evidence="4" id="KW-0964">Secreted</keyword>
<dbReference type="InterPro" id="IPR041033">
    <property type="entry name" value="SpaA_PFL_dom_1"/>
</dbReference>
<evidence type="ECO:0000256" key="2">
    <source>
        <dbReference type="ARBA" id="ARBA00007257"/>
    </source>
</evidence>
<dbReference type="NCBIfam" id="TIGR01167">
    <property type="entry name" value="LPXTG_anchor"/>
    <property type="match status" value="1"/>
</dbReference>
<keyword evidence="6" id="KW-0572">Peptidoglycan-anchor</keyword>
<evidence type="ECO:0000256" key="8">
    <source>
        <dbReference type="SAM" id="Phobius"/>
    </source>
</evidence>
<dbReference type="InterPro" id="IPR013783">
    <property type="entry name" value="Ig-like_fold"/>
</dbReference>
<dbReference type="SUPFAM" id="SSF117074">
    <property type="entry name" value="Hypothetical protein PA1324"/>
    <property type="match status" value="1"/>
</dbReference>
<dbReference type="EMBL" id="VIWT01000006">
    <property type="protein sequence ID" value="TWF73272.1"/>
    <property type="molecule type" value="Genomic_DNA"/>
</dbReference>
<dbReference type="SUPFAM" id="SSF63825">
    <property type="entry name" value="YWTD domain"/>
    <property type="match status" value="1"/>
</dbReference>
<name>A0A561SEI0_9ACTN</name>
<dbReference type="GO" id="GO:0005975">
    <property type="term" value="P:carbohydrate metabolic process"/>
    <property type="evidence" value="ECO:0007669"/>
    <property type="project" value="UniProtKB-ARBA"/>
</dbReference>
<keyword evidence="8" id="KW-0472">Membrane</keyword>
<evidence type="ECO:0000256" key="6">
    <source>
        <dbReference type="ARBA" id="ARBA00023088"/>
    </source>
</evidence>
<dbReference type="Pfam" id="PF17210">
    <property type="entry name" value="SdrD_B"/>
    <property type="match status" value="1"/>
</dbReference>
<evidence type="ECO:0000256" key="3">
    <source>
        <dbReference type="ARBA" id="ARBA00022512"/>
    </source>
</evidence>
<dbReference type="Pfam" id="PF17802">
    <property type="entry name" value="SpaA"/>
    <property type="match status" value="10"/>
</dbReference>
<feature type="transmembrane region" description="Helical" evidence="8">
    <location>
        <begin position="1719"/>
        <end position="1738"/>
    </location>
</feature>
<keyword evidence="11" id="KW-1185">Reference proteome</keyword>
<sequence length="1748" mass="181781">MFDIPRPFGARPPRGGPPKRRRRLAAAGTVLTLAAGYLGALVHTAEAQAGDGSVTVRVIRAVTASGVWQGAALEPGMSGVTVNLTDDAGTTISGTTAADGTVTLNAGTSGLTGGTYRVQVINPKPGVLFSAFASRQGLAGAPNQLSSTEEFVNLAGGRNVSYTTGLWNPGDYCQDNAPLVTACIRSDVTPADTGTRTLVSFPYHARGNDNQTTNLATRTDTGSVYGIGYSKQRRWIFSGATAHRGSAYGPGGSGGIYLTDRATNTTTLFATVPDTGTSAHDFTTDMDLAFAPAVAKEALGDVDVSEDGQDLYAVNLADRQLYRYDATQRTATAPRAVYPIPGPTTACPAAGDWRPYGLGIQDGVVYVGGVCSGESTQSVSDMRAIVRTFDPVAGTFGPVILDQPLDYPRLASFSIAPCPGAGWFPWSDTIPTTQNGTACGTTYYANPEPMLSDIEVDTDGSLILSFRDRLTDQIGQGQRARAKGGLFVPASGGALTKACAGANGMFVMAENLGCGKTGNRGQNYYAQQRTTYHNNAMYSGIALSKVESTIASSAVDPDGVTTYTGGTGFVNRDGSTSTTAQMGNRLTTAFGKGGSMADLEVMCDEAPLQIGNRVWYDVNRNGIQDPGENPVVGATVRLYDANNTVVGTMRTTARGEYYFDNSNVTGGLLPHTRYTIRVDLPADYAPGGPLYRWTVTQANAGTNRFVDNKGVVPPGGTYPEIAITTGGPGENNHTYDFGYYQPTGNVSITKTDPQGNPLAGATFQLWRKTNGNPGLQTTGPNADATVGAPCTTGNDGRCTANVGLGTYYWQETQAPNGFELPNPAVFGPLDLTMANYQAGVSTTAIDQPMTGQVTVTKADPQGNPLPGAVFQLWKKTNGGTGLQTTGPNPDTMVGTPCTTGNDGRCSATVGLGTYYWQETQAPNGYLLPDPAVFGPLVLTAANHQAGVSVVANDQPITGRVSVIKSDPQGNPLAGAVFQLYKEDGTAVGQPCTTGADGTCSATVGLGSYYWQETQAPAGYLLPNPARSTLMVLTAANYQAGVTVTAVDQPMTGTVKVLKVDPQGNPLAGAVFQLQGQDHSPIGQPCTTGADGICSAVVRLGTYYWQETQAPAGYQLPEPAVFGPLVLTAANYQQGVSTTATNRPAPGAVSVLKTDPQGNPLAGAVFQLQDQNHSPIGQPCTTPASGICSATVDPGTYYWQETQAPAGYELPDPAVFGPLVLTVQNSHQGVSVTAVDQPMTGQVSVLKTDPQGNPLAGAVFQLLGHDHAPIGSPCTTGTDGRCSATVGLGTYYWQETQAPNGYELPDPAVFGPLTLTSDNHRQGVSVTAVDQPMTGQVSVTKVDPEGRPLAGAVFQLLDQNRAPIGQPCTTGTDGRCSATVGLGTYYWEETAAPGGYLLPTPSVFGPLVLTPANHRQGVTVTVTDQPMTGQVTVLKTDQQGKPLAGAVFQLLKADRSPIGQPCTTGADGKCSATVGLGSYYWQETQAPDGYQLPDPAVFGPLVLTSDNHQAGVSTTAVDQPKPGAVTVRKTDPQGKPLAGAVFLLLDQNHNPVGSPCTTGADGKCTATVELGTYYWQESKAPDGYQLPSPALFGPLVLTLQNAAQGVSVTAVDQPMTGRVTVLKTDPQGKPLAGAVFQLLKADGTPVGGPCTTVGDGTCSATVGLGTYYWQETKAPDGYQLPSPAKFGPLTLTADNAQAGVRVTVVDKHEPELPKTGSSTLPVGLLSALLLVGGGGLVLIGRRIRRNRKA</sequence>
<dbReference type="PROSITE" id="PS50847">
    <property type="entry name" value="GRAM_POS_ANCHORING"/>
    <property type="match status" value="1"/>
</dbReference>
<dbReference type="InterPro" id="IPR019931">
    <property type="entry name" value="LPXTG_anchor"/>
</dbReference>
<evidence type="ECO:0000256" key="7">
    <source>
        <dbReference type="SAM" id="MobiDB-lite"/>
    </source>
</evidence>
<comment type="subcellular location">
    <subcellularLocation>
        <location evidence="1">Secreted</location>
    </subcellularLocation>
</comment>
<dbReference type="PANTHER" id="PTHR36108">
    <property type="entry name" value="COLOSSIN-B-RELATED"/>
    <property type="match status" value="1"/>
</dbReference>
<dbReference type="Gene3D" id="2.60.40.10">
    <property type="entry name" value="Immunoglobulins"/>
    <property type="match status" value="12"/>
</dbReference>
<keyword evidence="8" id="KW-0812">Transmembrane</keyword>
<dbReference type="InterPro" id="IPR033764">
    <property type="entry name" value="Sdr_B"/>
</dbReference>
<feature type="domain" description="Gram-positive cocci surface proteins LPxTG" evidence="9">
    <location>
        <begin position="1711"/>
        <end position="1748"/>
    </location>
</feature>
<proteinExistence type="inferred from homology"/>
<evidence type="ECO:0000256" key="1">
    <source>
        <dbReference type="ARBA" id="ARBA00004613"/>
    </source>
</evidence>
<gene>
    <name evidence="10" type="ORF">FHX73_16423</name>
</gene>
<dbReference type="RefSeq" id="WP_145911224.1">
    <property type="nucleotide sequence ID" value="NZ_BAAAMZ010000005.1"/>
</dbReference>
<comment type="caution">
    <text evidence="10">The sequence shown here is derived from an EMBL/GenBank/DDBJ whole genome shotgun (WGS) entry which is preliminary data.</text>
</comment>
<organism evidence="10 11">
    <name type="scientific">Kitasatospora viridis</name>
    <dbReference type="NCBI Taxonomy" id="281105"/>
    <lineage>
        <taxon>Bacteria</taxon>
        <taxon>Bacillati</taxon>
        <taxon>Actinomycetota</taxon>
        <taxon>Actinomycetes</taxon>
        <taxon>Kitasatosporales</taxon>
        <taxon>Streptomycetaceae</taxon>
        <taxon>Kitasatospora</taxon>
    </lineage>
</organism>
<evidence type="ECO:0000313" key="11">
    <source>
        <dbReference type="Proteomes" id="UP000317940"/>
    </source>
</evidence>
<keyword evidence="5" id="KW-0732">Signal</keyword>
<evidence type="ECO:0000259" key="9">
    <source>
        <dbReference type="PROSITE" id="PS50847"/>
    </source>
</evidence>
<accession>A0A561SEI0</accession>
<dbReference type="Proteomes" id="UP000317940">
    <property type="component" value="Unassembled WGS sequence"/>
</dbReference>
<feature type="region of interest" description="Disordered" evidence="7">
    <location>
        <begin position="1"/>
        <end position="21"/>
    </location>
</feature>
<dbReference type="GO" id="GO:0005576">
    <property type="term" value="C:extracellular region"/>
    <property type="evidence" value="ECO:0007669"/>
    <property type="project" value="UniProtKB-SubCell"/>
</dbReference>
<evidence type="ECO:0000256" key="4">
    <source>
        <dbReference type="ARBA" id="ARBA00022525"/>
    </source>
</evidence>
<keyword evidence="8" id="KW-1133">Transmembrane helix</keyword>
<evidence type="ECO:0000256" key="5">
    <source>
        <dbReference type="ARBA" id="ARBA00022729"/>
    </source>
</evidence>
<feature type="compositionally biased region" description="Low complexity" evidence="7">
    <location>
        <begin position="1"/>
        <end position="13"/>
    </location>
</feature>
<dbReference type="OrthoDB" id="3169091at2"/>
<comment type="similarity">
    <text evidence="2">Belongs to the serine-aspartate repeat-containing protein (SDr) family.</text>
</comment>
<keyword evidence="3" id="KW-0134">Cell wall</keyword>
<reference evidence="10 11" key="1">
    <citation type="submission" date="2019-06" db="EMBL/GenBank/DDBJ databases">
        <title>Sequencing the genomes of 1000 actinobacteria strains.</title>
        <authorList>
            <person name="Klenk H.-P."/>
        </authorList>
    </citation>
    <scope>NUCLEOTIDE SEQUENCE [LARGE SCALE GENOMIC DNA]</scope>
    <source>
        <strain evidence="10 11">DSM 44826</strain>
    </source>
</reference>